<organism evidence="1 2">
    <name type="scientific">Cuscuta epithymum</name>
    <dbReference type="NCBI Taxonomy" id="186058"/>
    <lineage>
        <taxon>Eukaryota</taxon>
        <taxon>Viridiplantae</taxon>
        <taxon>Streptophyta</taxon>
        <taxon>Embryophyta</taxon>
        <taxon>Tracheophyta</taxon>
        <taxon>Spermatophyta</taxon>
        <taxon>Magnoliopsida</taxon>
        <taxon>eudicotyledons</taxon>
        <taxon>Gunneridae</taxon>
        <taxon>Pentapetalae</taxon>
        <taxon>asterids</taxon>
        <taxon>lamiids</taxon>
        <taxon>Solanales</taxon>
        <taxon>Convolvulaceae</taxon>
        <taxon>Cuscuteae</taxon>
        <taxon>Cuscuta</taxon>
        <taxon>Cuscuta subgen. Cuscuta</taxon>
    </lineage>
</organism>
<accession>A0AAV0CXA5</accession>
<sequence length="31" mass="3300">MGFMLCSTDGPVVDFKHPVHPIDNLSDAGAK</sequence>
<dbReference type="EMBL" id="CAMAPF010000059">
    <property type="protein sequence ID" value="CAH9087811.1"/>
    <property type="molecule type" value="Genomic_DNA"/>
</dbReference>
<gene>
    <name evidence="1" type="ORF">CEPIT_LOCUS10237</name>
</gene>
<evidence type="ECO:0000313" key="1">
    <source>
        <dbReference type="EMBL" id="CAH9087811.1"/>
    </source>
</evidence>
<proteinExistence type="predicted"/>
<dbReference type="Proteomes" id="UP001152523">
    <property type="component" value="Unassembled WGS sequence"/>
</dbReference>
<reference evidence="1" key="1">
    <citation type="submission" date="2022-07" db="EMBL/GenBank/DDBJ databases">
        <authorList>
            <person name="Macas J."/>
            <person name="Novak P."/>
            <person name="Neumann P."/>
        </authorList>
    </citation>
    <scope>NUCLEOTIDE SEQUENCE</scope>
</reference>
<keyword evidence="2" id="KW-1185">Reference proteome</keyword>
<comment type="caution">
    <text evidence="1">The sequence shown here is derived from an EMBL/GenBank/DDBJ whole genome shotgun (WGS) entry which is preliminary data.</text>
</comment>
<evidence type="ECO:0000313" key="2">
    <source>
        <dbReference type="Proteomes" id="UP001152523"/>
    </source>
</evidence>
<protein>
    <submittedName>
        <fullName evidence="1">Uncharacterized protein</fullName>
    </submittedName>
</protein>
<feature type="non-terminal residue" evidence="1">
    <location>
        <position position="31"/>
    </location>
</feature>
<name>A0AAV0CXA5_9ASTE</name>
<dbReference type="AlphaFoldDB" id="A0AAV0CXA5"/>